<feature type="compositionally biased region" description="Low complexity" evidence="2">
    <location>
        <begin position="595"/>
        <end position="605"/>
    </location>
</feature>
<dbReference type="OrthoDB" id="48651at2759"/>
<dbReference type="PROSITE" id="PS50102">
    <property type="entry name" value="RRM"/>
    <property type="match status" value="1"/>
</dbReference>
<dbReference type="GO" id="GO:0003723">
    <property type="term" value="F:RNA binding"/>
    <property type="evidence" value="ECO:0007669"/>
    <property type="project" value="UniProtKB-UniRule"/>
</dbReference>
<feature type="compositionally biased region" description="Low complexity" evidence="2">
    <location>
        <begin position="312"/>
        <end position="328"/>
    </location>
</feature>
<reference evidence="5" key="1">
    <citation type="submission" date="2016-05" db="EMBL/GenBank/DDBJ databases">
        <title>Comparative genomics of biotechnologically important yeasts.</title>
        <authorList>
            <consortium name="DOE Joint Genome Institute"/>
            <person name="Riley R."/>
            <person name="Haridas S."/>
            <person name="Wolfe K.H."/>
            <person name="Lopes M.R."/>
            <person name="Hittinger C.T."/>
            <person name="Goker M."/>
            <person name="Salamov A."/>
            <person name="Wisecaver J."/>
            <person name="Long T.M."/>
            <person name="Aerts A.L."/>
            <person name="Barry K."/>
            <person name="Choi C."/>
            <person name="Clum A."/>
            <person name="Coughlan A.Y."/>
            <person name="Deshpande S."/>
            <person name="Douglass A.P."/>
            <person name="Hanson S.J."/>
            <person name="Klenk H.-P."/>
            <person name="Labutti K."/>
            <person name="Lapidus A."/>
            <person name="Lindquist E."/>
            <person name="Lipzen A."/>
            <person name="Meier-Kolthoff J.P."/>
            <person name="Ohm R.A."/>
            <person name="Otillar R.P."/>
            <person name="Pangilinan J."/>
            <person name="Peng Y."/>
            <person name="Rokas A."/>
            <person name="Rosa C.A."/>
            <person name="Scheuner C."/>
            <person name="Sibirny A.A."/>
            <person name="Slot J.C."/>
            <person name="Stielow J.B."/>
            <person name="Sun H."/>
            <person name="Kurtzman C.P."/>
            <person name="Blackwell M."/>
            <person name="Grigoriev I.V."/>
            <person name="Jeffries T.W."/>
        </authorList>
    </citation>
    <scope>NUCLEOTIDE SEQUENCE [LARGE SCALE GENOMIC DNA]</scope>
    <source>
        <strain evidence="5">NRRL Y-1933</strain>
    </source>
</reference>
<evidence type="ECO:0000256" key="2">
    <source>
        <dbReference type="SAM" id="MobiDB-lite"/>
    </source>
</evidence>
<dbReference type="SMART" id="SM00360">
    <property type="entry name" value="RRM"/>
    <property type="match status" value="1"/>
</dbReference>
<protein>
    <recommendedName>
        <fullName evidence="3">RRM domain-containing protein</fullName>
    </recommendedName>
</protein>
<sequence length="687" mass="76121">MAPPKKMSLQEFFSDESFGGSWADDDIDLASISVPIEKNRPYSSDGGFNNSGGFHGHGAQSGDNGPPYILKLLNLPVTCDERFVDDLFKSRYTPYVKCKIVVDPISNILESHVIKKVAFVELTTYEDYSKALKWLDLFYKGNRRVIVEPADFNDFQHCISFNQEHEVEIQEIIENFIAGKNQEHGHQRRGLAGMPLPEPNEIGKQFSPQRNNIPLNRSNHDNLRNSPVMNNSQTHKPKSNPFGSARPVDIVSKEKELDDKIIAINHTTFRTIGSEDSESQANSRRSSQTKSRRSSITILKRPSITPATKPEPASSSSTIDSASPPTASQDIHKPHNMSLADILSAQGDKSPVSGRRSTPAKQSPKPTAIKPVILKKKTQLNLSPMASNQTEATPTASTTSTPPPNTQPPVLIDEESQKAKELEIENKLKQINESFSKNNALENNASANESPESNISLSPNGSNDGTQNKSTQGKPRIDLLAHPSRSTISEPNKSQFASGDRPNFKQHFDEMTKKASLKSNNQAPRNNRNNYQNNRNHGPGRRQFHQGHYANNSSRKNSASSDQDNSVPPLSPPQSLQETFGRANSPSSSPRKRFNANNDHANGHNNHNHHKSSSFGEENEVIENVRALALRDESIRGTSRGRGRGRGGFRGRAYHRGNGYNTGRGAHRDSSNFKHPYVSNKPAEELY</sequence>
<dbReference type="Gene3D" id="3.30.70.330">
    <property type="match status" value="1"/>
</dbReference>
<evidence type="ECO:0000259" key="3">
    <source>
        <dbReference type="PROSITE" id="PS50102"/>
    </source>
</evidence>
<feature type="region of interest" description="Disordered" evidence="2">
    <location>
        <begin position="273"/>
        <end position="332"/>
    </location>
</feature>
<organism evidence="4 5">
    <name type="scientific">Hyphopichia burtonii NRRL Y-1933</name>
    <dbReference type="NCBI Taxonomy" id="984485"/>
    <lineage>
        <taxon>Eukaryota</taxon>
        <taxon>Fungi</taxon>
        <taxon>Dikarya</taxon>
        <taxon>Ascomycota</taxon>
        <taxon>Saccharomycotina</taxon>
        <taxon>Pichiomycetes</taxon>
        <taxon>Debaryomycetaceae</taxon>
        <taxon>Hyphopichia</taxon>
    </lineage>
</organism>
<keyword evidence="1" id="KW-0694">RNA-binding</keyword>
<dbReference type="STRING" id="984485.A0A1E4RT67"/>
<name>A0A1E4RT67_9ASCO</name>
<dbReference type="Proteomes" id="UP000095085">
    <property type="component" value="Unassembled WGS sequence"/>
</dbReference>
<dbReference type="RefSeq" id="XP_020079534.1">
    <property type="nucleotide sequence ID" value="XM_020223986.1"/>
</dbReference>
<feature type="region of interest" description="Disordered" evidence="2">
    <location>
        <begin position="346"/>
        <end position="410"/>
    </location>
</feature>
<feature type="compositionally biased region" description="Low complexity" evidence="2">
    <location>
        <begin position="443"/>
        <end position="454"/>
    </location>
</feature>
<feature type="compositionally biased region" description="Polar residues" evidence="2">
    <location>
        <begin position="484"/>
        <end position="497"/>
    </location>
</feature>
<feature type="compositionally biased region" description="Low complexity" evidence="2">
    <location>
        <begin position="388"/>
        <end position="400"/>
    </location>
</feature>
<dbReference type="GeneID" id="30998535"/>
<feature type="domain" description="RRM" evidence="3">
    <location>
        <begin position="68"/>
        <end position="152"/>
    </location>
</feature>
<dbReference type="AlphaFoldDB" id="A0A1E4RT67"/>
<feature type="compositionally biased region" description="Polar residues" evidence="2">
    <location>
        <begin position="206"/>
        <end position="217"/>
    </location>
</feature>
<keyword evidence="5" id="KW-1185">Reference proteome</keyword>
<feature type="region of interest" description="Disordered" evidence="2">
    <location>
        <begin position="201"/>
        <end position="246"/>
    </location>
</feature>
<feature type="region of interest" description="Disordered" evidence="2">
    <location>
        <begin position="443"/>
        <end position="504"/>
    </location>
</feature>
<gene>
    <name evidence="4" type="ORF">HYPBUDRAFT_9720</name>
</gene>
<proteinExistence type="predicted"/>
<dbReference type="InterPro" id="IPR035979">
    <property type="entry name" value="RBD_domain_sf"/>
</dbReference>
<dbReference type="InterPro" id="IPR000504">
    <property type="entry name" value="RRM_dom"/>
</dbReference>
<evidence type="ECO:0000313" key="5">
    <source>
        <dbReference type="Proteomes" id="UP000095085"/>
    </source>
</evidence>
<feature type="compositionally biased region" description="Polar residues" evidence="2">
    <location>
        <begin position="355"/>
        <end position="365"/>
    </location>
</feature>
<feature type="compositionally biased region" description="Polar residues" evidence="2">
    <location>
        <begin position="224"/>
        <end position="234"/>
    </location>
</feature>
<dbReference type="EMBL" id="KV454538">
    <property type="protein sequence ID" value="ODV70467.1"/>
    <property type="molecule type" value="Genomic_DNA"/>
</dbReference>
<accession>A0A1E4RT67</accession>
<feature type="region of interest" description="Disordered" evidence="2">
    <location>
        <begin position="636"/>
        <end position="687"/>
    </location>
</feature>
<dbReference type="InterPro" id="IPR012677">
    <property type="entry name" value="Nucleotide-bd_a/b_plait_sf"/>
</dbReference>
<dbReference type="SUPFAM" id="SSF54928">
    <property type="entry name" value="RNA-binding domain, RBD"/>
    <property type="match status" value="1"/>
</dbReference>
<evidence type="ECO:0000256" key="1">
    <source>
        <dbReference type="PROSITE-ProRule" id="PRU00176"/>
    </source>
</evidence>
<feature type="compositionally biased region" description="Basic residues" evidence="2">
    <location>
        <begin position="639"/>
        <end position="655"/>
    </location>
</feature>
<feature type="compositionally biased region" description="Low complexity" evidence="2">
    <location>
        <begin position="550"/>
        <end position="561"/>
    </location>
</feature>
<feature type="compositionally biased region" description="Low complexity" evidence="2">
    <location>
        <begin position="520"/>
        <end position="536"/>
    </location>
</feature>
<feature type="compositionally biased region" description="Polar residues" evidence="2">
    <location>
        <begin position="455"/>
        <end position="473"/>
    </location>
</feature>
<feature type="region of interest" description="Disordered" evidence="2">
    <location>
        <begin position="516"/>
        <end position="617"/>
    </location>
</feature>
<dbReference type="CDD" id="cd00590">
    <property type="entry name" value="RRM_SF"/>
    <property type="match status" value="1"/>
</dbReference>
<evidence type="ECO:0000313" key="4">
    <source>
        <dbReference type="EMBL" id="ODV70467.1"/>
    </source>
</evidence>